<accession>A0A6G1P7P0</accession>
<organism evidence="1 2">
    <name type="scientific">Channa argus</name>
    <name type="common">Northern snakehead</name>
    <name type="synonym">Ophicephalus argus</name>
    <dbReference type="NCBI Taxonomy" id="215402"/>
    <lineage>
        <taxon>Eukaryota</taxon>
        <taxon>Metazoa</taxon>
        <taxon>Chordata</taxon>
        <taxon>Craniata</taxon>
        <taxon>Vertebrata</taxon>
        <taxon>Euteleostomi</taxon>
        <taxon>Actinopterygii</taxon>
        <taxon>Neopterygii</taxon>
        <taxon>Teleostei</taxon>
        <taxon>Neoteleostei</taxon>
        <taxon>Acanthomorphata</taxon>
        <taxon>Anabantaria</taxon>
        <taxon>Anabantiformes</taxon>
        <taxon>Channoidei</taxon>
        <taxon>Channidae</taxon>
        <taxon>Channa</taxon>
    </lineage>
</organism>
<reference evidence="2" key="2">
    <citation type="submission" date="2019-02" db="EMBL/GenBank/DDBJ databases">
        <title>Opniocepnalus argus Var Kimnra genome.</title>
        <authorList>
            <person name="Zhou C."/>
            <person name="Xiao S."/>
        </authorList>
    </citation>
    <scope>NUCLEOTIDE SEQUENCE [LARGE SCALE GENOMIC DNA]</scope>
</reference>
<protein>
    <submittedName>
        <fullName evidence="1">Uncharacterized protein</fullName>
    </submittedName>
</protein>
<name>A0A6G1P7P0_CHAAH</name>
<gene>
    <name evidence="1" type="ORF">EXN66_Car001816</name>
</gene>
<evidence type="ECO:0000313" key="1">
    <source>
        <dbReference type="EMBL" id="KAF3686144.1"/>
    </source>
</evidence>
<reference evidence="1 2" key="1">
    <citation type="submission" date="2019-02" db="EMBL/GenBank/DDBJ databases">
        <title>Opniocepnalus argus genome.</title>
        <authorList>
            <person name="Zhou C."/>
            <person name="Xiao S."/>
        </authorList>
    </citation>
    <scope>NUCLEOTIDE SEQUENCE [LARGE SCALE GENOMIC DNA]</scope>
    <source>
        <strain evidence="1">OARG1902GOOAL</strain>
        <tissue evidence="1">Muscle</tissue>
    </source>
</reference>
<keyword evidence="2" id="KW-1185">Reference proteome</keyword>
<sequence>MYIVCFLDSQTHERNAALQSRVLRATLECNKRLFAAEASKSRFHLRSSESRYGREKKDPTGTGTVGVSVAGLELHNGKCRPEIGGDLQCDAAV</sequence>
<dbReference type="EMBL" id="CM015713">
    <property type="protein sequence ID" value="KAF3686144.1"/>
    <property type="molecule type" value="Genomic_DNA"/>
</dbReference>
<dbReference type="Proteomes" id="UP000503349">
    <property type="component" value="Chromosome 2"/>
</dbReference>
<evidence type="ECO:0000313" key="2">
    <source>
        <dbReference type="Proteomes" id="UP000503349"/>
    </source>
</evidence>
<proteinExistence type="predicted"/>
<dbReference type="AlphaFoldDB" id="A0A6G1P7P0"/>